<dbReference type="PANTHER" id="PTHR31937">
    <property type="entry name" value="TRANSMEMBRANE PROTEIN 163"/>
    <property type="match status" value="1"/>
</dbReference>
<evidence type="ECO:0000256" key="2">
    <source>
        <dbReference type="ARBA" id="ARBA00004644"/>
    </source>
</evidence>
<evidence type="ECO:0000256" key="9">
    <source>
        <dbReference type="ARBA" id="ARBA00023136"/>
    </source>
</evidence>
<accession>A0A814M7L3</accession>
<feature type="transmembrane region" description="Helical" evidence="11">
    <location>
        <begin position="220"/>
        <end position="242"/>
    </location>
</feature>
<evidence type="ECO:0000256" key="8">
    <source>
        <dbReference type="ARBA" id="ARBA00023018"/>
    </source>
</evidence>
<dbReference type="EMBL" id="CAJNOK010016189">
    <property type="protein sequence ID" value="CAF1240278.1"/>
    <property type="molecule type" value="Genomic_DNA"/>
</dbReference>
<keyword evidence="4 11" id="KW-0812">Transmembrane</keyword>
<feature type="transmembrane region" description="Helical" evidence="11">
    <location>
        <begin position="155"/>
        <end position="179"/>
    </location>
</feature>
<evidence type="ECO:0000313" key="16">
    <source>
        <dbReference type="Proteomes" id="UP000663829"/>
    </source>
</evidence>
<dbReference type="EMBL" id="CAJOBC010004760">
    <property type="protein sequence ID" value="CAF3839801.1"/>
    <property type="molecule type" value="Genomic_DNA"/>
</dbReference>
<keyword evidence="6" id="KW-0862">Zinc</keyword>
<keyword evidence="8" id="KW-0770">Synapse</keyword>
<evidence type="ECO:0008006" key="17">
    <source>
        <dbReference type="Google" id="ProtNLM"/>
    </source>
</evidence>
<evidence type="ECO:0000256" key="11">
    <source>
        <dbReference type="SAM" id="Phobius"/>
    </source>
</evidence>
<dbReference type="Proteomes" id="UP000677228">
    <property type="component" value="Unassembled WGS sequence"/>
</dbReference>
<sequence>MSTIDDDDDDVPLFDQPIISLHNSKLSLIPFDDSTDSTDVQLIDINEKKKSRSRRGLIILNIISIILAIGCGAITFYLAIQDQSASALSFAINLCLDVLAYAAIIWRFKNTHSDNAGQELFTLRILGILFILSGCGCLINSIIDILKQNKPKPDLISIIIASIETTLFLLLGLAKIILAETLNYTSAYADAFNTTISSIMAFCVTLSIIIYKYINTNVWYIDPVFGTVISIIILCYGLWMLIKSFNKH</sequence>
<keyword evidence="9 11" id="KW-0472">Membrane</keyword>
<comment type="caution">
    <text evidence="12">The sequence shown here is derived from an EMBL/GenBank/DDBJ whole genome shotgun (WGS) entry which is preliminary data.</text>
</comment>
<name>A0A814M7L3_9BILA</name>
<dbReference type="InterPro" id="IPR026765">
    <property type="entry name" value="Tmem163"/>
</dbReference>
<dbReference type="Proteomes" id="UP000681722">
    <property type="component" value="Unassembled WGS sequence"/>
</dbReference>
<keyword evidence="5" id="KW-0967">Endosome</keyword>
<proteinExistence type="inferred from homology"/>
<evidence type="ECO:0000256" key="6">
    <source>
        <dbReference type="ARBA" id="ARBA00022833"/>
    </source>
</evidence>
<evidence type="ECO:0000313" key="12">
    <source>
        <dbReference type="EMBL" id="CAF1072870.1"/>
    </source>
</evidence>
<evidence type="ECO:0000313" key="13">
    <source>
        <dbReference type="EMBL" id="CAF1240278.1"/>
    </source>
</evidence>
<feature type="transmembrane region" description="Helical" evidence="11">
    <location>
        <begin position="120"/>
        <end position="143"/>
    </location>
</feature>
<keyword evidence="10" id="KW-0968">Cytoplasmic vesicle</keyword>
<evidence type="ECO:0000256" key="5">
    <source>
        <dbReference type="ARBA" id="ARBA00022753"/>
    </source>
</evidence>
<dbReference type="InterPro" id="IPR027469">
    <property type="entry name" value="Cation_efflux_TMD_sf"/>
</dbReference>
<comment type="subcellular location">
    <subcellularLocation>
        <location evidence="2">Cytoplasmic vesicle</location>
        <location evidence="2">Secretory vesicle</location>
        <location evidence="2">Synaptic vesicle membrane</location>
        <topology evidence="2">Multi-pass membrane protein</topology>
    </subcellularLocation>
    <subcellularLocation>
        <location evidence="1">Early endosome membrane</location>
    </subcellularLocation>
</comment>
<evidence type="ECO:0000256" key="1">
    <source>
        <dbReference type="ARBA" id="ARBA00004146"/>
    </source>
</evidence>
<dbReference type="GO" id="GO:0031901">
    <property type="term" value="C:early endosome membrane"/>
    <property type="evidence" value="ECO:0007669"/>
    <property type="project" value="UniProtKB-SubCell"/>
</dbReference>
<evidence type="ECO:0000256" key="4">
    <source>
        <dbReference type="ARBA" id="ARBA00022692"/>
    </source>
</evidence>
<comment type="similarity">
    <text evidence="3">Belongs to the TMEM163 family.</text>
</comment>
<feature type="transmembrane region" description="Helical" evidence="11">
    <location>
        <begin position="57"/>
        <end position="80"/>
    </location>
</feature>
<dbReference type="Proteomes" id="UP000682733">
    <property type="component" value="Unassembled WGS sequence"/>
</dbReference>
<gene>
    <name evidence="12" type="ORF">GPM918_LOCUS17366</name>
    <name evidence="13" type="ORF">OVA965_LOCUS25790</name>
    <name evidence="14" type="ORF">SRO942_LOCUS17367</name>
    <name evidence="15" type="ORF">TMI583_LOCUS26520</name>
</gene>
<evidence type="ECO:0000313" key="15">
    <source>
        <dbReference type="EMBL" id="CAF4047707.1"/>
    </source>
</evidence>
<dbReference type="Proteomes" id="UP000663829">
    <property type="component" value="Unassembled WGS sequence"/>
</dbReference>
<evidence type="ECO:0000256" key="7">
    <source>
        <dbReference type="ARBA" id="ARBA00022989"/>
    </source>
</evidence>
<keyword evidence="7 11" id="KW-1133">Transmembrane helix</keyword>
<evidence type="ECO:0000256" key="3">
    <source>
        <dbReference type="ARBA" id="ARBA00008731"/>
    </source>
</evidence>
<dbReference type="GO" id="GO:0030672">
    <property type="term" value="C:synaptic vesicle membrane"/>
    <property type="evidence" value="ECO:0007669"/>
    <property type="project" value="UniProtKB-SubCell"/>
</dbReference>
<feature type="transmembrane region" description="Helical" evidence="11">
    <location>
        <begin position="86"/>
        <end position="108"/>
    </location>
</feature>
<dbReference type="OrthoDB" id="5980560at2759"/>
<reference evidence="12" key="1">
    <citation type="submission" date="2021-02" db="EMBL/GenBank/DDBJ databases">
        <authorList>
            <person name="Nowell W R."/>
        </authorList>
    </citation>
    <scope>NUCLEOTIDE SEQUENCE</scope>
</reference>
<dbReference type="AlphaFoldDB" id="A0A814M7L3"/>
<evidence type="ECO:0000256" key="10">
    <source>
        <dbReference type="ARBA" id="ARBA00023329"/>
    </source>
</evidence>
<dbReference type="Gene3D" id="1.20.1510.10">
    <property type="entry name" value="Cation efflux protein transmembrane domain"/>
    <property type="match status" value="1"/>
</dbReference>
<evidence type="ECO:0000313" key="14">
    <source>
        <dbReference type="EMBL" id="CAF3839801.1"/>
    </source>
</evidence>
<feature type="transmembrane region" description="Helical" evidence="11">
    <location>
        <begin position="191"/>
        <end position="214"/>
    </location>
</feature>
<dbReference type="PANTHER" id="PTHR31937:SF2">
    <property type="entry name" value="TRANSMEMBRANE PROTEIN 163"/>
    <property type="match status" value="1"/>
</dbReference>
<organism evidence="12 16">
    <name type="scientific">Didymodactylos carnosus</name>
    <dbReference type="NCBI Taxonomy" id="1234261"/>
    <lineage>
        <taxon>Eukaryota</taxon>
        <taxon>Metazoa</taxon>
        <taxon>Spiralia</taxon>
        <taxon>Gnathifera</taxon>
        <taxon>Rotifera</taxon>
        <taxon>Eurotatoria</taxon>
        <taxon>Bdelloidea</taxon>
        <taxon>Philodinida</taxon>
        <taxon>Philodinidae</taxon>
        <taxon>Didymodactylos</taxon>
    </lineage>
</organism>
<dbReference type="EMBL" id="CAJOBA010037736">
    <property type="protein sequence ID" value="CAF4047707.1"/>
    <property type="molecule type" value="Genomic_DNA"/>
</dbReference>
<dbReference type="SUPFAM" id="SSF161111">
    <property type="entry name" value="Cation efflux protein transmembrane domain-like"/>
    <property type="match status" value="1"/>
</dbReference>
<protein>
    <recommendedName>
        <fullName evidence="17">Transmembrane protein 163</fullName>
    </recommendedName>
</protein>
<keyword evidence="16" id="KW-1185">Reference proteome</keyword>
<dbReference type="EMBL" id="CAJNOQ010004759">
    <property type="protein sequence ID" value="CAF1072870.1"/>
    <property type="molecule type" value="Genomic_DNA"/>
</dbReference>